<feature type="binding site" evidence="6">
    <location>
        <begin position="267"/>
        <end position="270"/>
    </location>
    <ligand>
        <name>GTP</name>
        <dbReference type="ChEBI" id="CHEBI:37565"/>
    </ligand>
</feature>
<feature type="binding site" evidence="7">
    <location>
        <position position="179"/>
    </location>
    <ligand>
        <name>Mg(2+)</name>
        <dbReference type="ChEBI" id="CHEBI:18420"/>
    </ligand>
</feature>
<dbReference type="InterPro" id="IPR001019">
    <property type="entry name" value="Gprotein_alpha_su"/>
</dbReference>
<dbReference type="GO" id="GO:0005834">
    <property type="term" value="C:heterotrimeric G-protein complex"/>
    <property type="evidence" value="ECO:0007669"/>
    <property type="project" value="TreeGrafter"/>
</dbReference>
<feature type="binding site" evidence="6">
    <location>
        <begin position="198"/>
        <end position="202"/>
    </location>
    <ligand>
        <name>GTP</name>
        <dbReference type="ChEBI" id="CHEBI:37565"/>
    </ligand>
</feature>
<keyword evidence="2 6" id="KW-0547">Nucleotide-binding</keyword>
<dbReference type="GO" id="GO:0005737">
    <property type="term" value="C:cytoplasm"/>
    <property type="evidence" value="ECO:0007669"/>
    <property type="project" value="TreeGrafter"/>
</dbReference>
<dbReference type="SUPFAM" id="SSF47895">
    <property type="entry name" value="Transducin (alpha subunit), insertion domain"/>
    <property type="match status" value="1"/>
</dbReference>
<dbReference type="PANTHER" id="PTHR10218:SF225">
    <property type="entry name" value="GUANINE NUCLEOTIDE-BINDING PROTEIN ALPHA-10 SUBUNIT"/>
    <property type="match status" value="1"/>
</dbReference>
<dbReference type="Gene3D" id="1.10.400.10">
    <property type="entry name" value="GI Alpha 1, domain 2-like"/>
    <property type="match status" value="1"/>
</dbReference>
<accession>A0A914HMD0</accession>
<feature type="binding site" evidence="6">
    <location>
        <begin position="40"/>
        <end position="45"/>
    </location>
    <ligand>
        <name>GTP</name>
        <dbReference type="ChEBI" id="CHEBI:37565"/>
    </ligand>
</feature>
<dbReference type="GO" id="GO:0046872">
    <property type="term" value="F:metal ion binding"/>
    <property type="evidence" value="ECO:0007669"/>
    <property type="project" value="UniProtKB-KW"/>
</dbReference>
<dbReference type="Gene3D" id="3.40.50.300">
    <property type="entry name" value="P-loop containing nucleotide triphosphate hydrolases"/>
    <property type="match status" value="1"/>
</dbReference>
<evidence type="ECO:0000256" key="6">
    <source>
        <dbReference type="PIRSR" id="PIRSR601019-1"/>
    </source>
</evidence>
<dbReference type="GO" id="GO:0031683">
    <property type="term" value="F:G-protein beta/gamma-subunit complex binding"/>
    <property type="evidence" value="ECO:0007669"/>
    <property type="project" value="InterPro"/>
</dbReference>
<evidence type="ECO:0000256" key="7">
    <source>
        <dbReference type="PIRSR" id="PIRSR601019-2"/>
    </source>
</evidence>
<dbReference type="CDD" id="cd00066">
    <property type="entry name" value="G-alpha"/>
    <property type="match status" value="1"/>
</dbReference>
<dbReference type="PRINTS" id="PR00318">
    <property type="entry name" value="GPROTEINA"/>
</dbReference>
<reference evidence="9" key="1">
    <citation type="submission" date="2022-11" db="UniProtKB">
        <authorList>
            <consortium name="WormBaseParasite"/>
        </authorList>
    </citation>
    <scope>IDENTIFICATION</scope>
</reference>
<feature type="binding site" evidence="6">
    <location>
        <begin position="173"/>
        <end position="179"/>
    </location>
    <ligand>
        <name>GTP</name>
        <dbReference type="ChEBI" id="CHEBI:37565"/>
    </ligand>
</feature>
<evidence type="ECO:0000256" key="4">
    <source>
        <dbReference type="ARBA" id="ARBA00023134"/>
    </source>
</evidence>
<keyword evidence="4 6" id="KW-0342">GTP-binding</keyword>
<dbReference type="SUPFAM" id="SSF52540">
    <property type="entry name" value="P-loop containing nucleoside triphosphate hydrolases"/>
    <property type="match status" value="1"/>
</dbReference>
<dbReference type="GO" id="GO:0001664">
    <property type="term" value="F:G protein-coupled receptor binding"/>
    <property type="evidence" value="ECO:0007669"/>
    <property type="project" value="TreeGrafter"/>
</dbReference>
<dbReference type="WBParaSite" id="Gr19_v10_g2118.t1">
    <property type="protein sequence ID" value="Gr19_v10_g2118.t1"/>
    <property type="gene ID" value="Gr19_v10_g2118"/>
</dbReference>
<protein>
    <submittedName>
        <fullName evidence="9">Uncharacterized protein</fullName>
    </submittedName>
</protein>
<organism evidence="8 9">
    <name type="scientific">Globodera rostochiensis</name>
    <name type="common">Golden nematode worm</name>
    <name type="synonym">Heterodera rostochiensis</name>
    <dbReference type="NCBI Taxonomy" id="31243"/>
    <lineage>
        <taxon>Eukaryota</taxon>
        <taxon>Metazoa</taxon>
        <taxon>Ecdysozoa</taxon>
        <taxon>Nematoda</taxon>
        <taxon>Chromadorea</taxon>
        <taxon>Rhabditida</taxon>
        <taxon>Tylenchina</taxon>
        <taxon>Tylenchomorpha</taxon>
        <taxon>Tylenchoidea</taxon>
        <taxon>Heteroderidae</taxon>
        <taxon>Heteroderinae</taxon>
        <taxon>Globodera</taxon>
    </lineage>
</organism>
<evidence type="ECO:0000313" key="8">
    <source>
        <dbReference type="Proteomes" id="UP000887572"/>
    </source>
</evidence>
<dbReference type="Pfam" id="PF00503">
    <property type="entry name" value="G-alpha"/>
    <property type="match status" value="1"/>
</dbReference>
<evidence type="ECO:0000256" key="3">
    <source>
        <dbReference type="ARBA" id="ARBA00022842"/>
    </source>
</evidence>
<dbReference type="Proteomes" id="UP000887572">
    <property type="component" value="Unplaced"/>
</dbReference>
<feature type="binding site" evidence="6">
    <location>
        <position position="322"/>
    </location>
    <ligand>
        <name>GTP</name>
        <dbReference type="ChEBI" id="CHEBI:37565"/>
    </ligand>
</feature>
<dbReference type="PROSITE" id="PS51882">
    <property type="entry name" value="G_ALPHA"/>
    <property type="match status" value="1"/>
</dbReference>
<evidence type="ECO:0000256" key="1">
    <source>
        <dbReference type="ARBA" id="ARBA00022723"/>
    </source>
</evidence>
<dbReference type="InterPro" id="IPR027417">
    <property type="entry name" value="P-loop_NTPase"/>
</dbReference>
<dbReference type="SMART" id="SM00275">
    <property type="entry name" value="G_alpha"/>
    <property type="match status" value="1"/>
</dbReference>
<keyword evidence="8" id="KW-1185">Reference proteome</keyword>
<feature type="binding site" evidence="7">
    <location>
        <position position="44"/>
    </location>
    <ligand>
        <name>Mg(2+)</name>
        <dbReference type="ChEBI" id="CHEBI:18420"/>
    </ligand>
</feature>
<dbReference type="GO" id="GO:0003924">
    <property type="term" value="F:GTPase activity"/>
    <property type="evidence" value="ECO:0007669"/>
    <property type="project" value="InterPro"/>
</dbReference>
<evidence type="ECO:0000256" key="5">
    <source>
        <dbReference type="ARBA" id="ARBA00023224"/>
    </source>
</evidence>
<dbReference type="AlphaFoldDB" id="A0A914HMD0"/>
<dbReference type="GO" id="GO:0007188">
    <property type="term" value="P:adenylate cyclase-modulating G protein-coupled receptor signaling pathway"/>
    <property type="evidence" value="ECO:0007669"/>
    <property type="project" value="TreeGrafter"/>
</dbReference>
<dbReference type="InterPro" id="IPR011025">
    <property type="entry name" value="GproteinA_insert"/>
</dbReference>
<keyword evidence="5" id="KW-0807">Transducer</keyword>
<evidence type="ECO:0000256" key="2">
    <source>
        <dbReference type="ARBA" id="ARBA00022741"/>
    </source>
</evidence>
<proteinExistence type="predicted"/>
<name>A0A914HMD0_GLORO</name>
<keyword evidence="1 7" id="KW-0479">Metal-binding</keyword>
<dbReference type="PANTHER" id="PTHR10218">
    <property type="entry name" value="GTP-BINDING PROTEIN ALPHA SUBUNIT"/>
    <property type="match status" value="1"/>
</dbReference>
<keyword evidence="3 7" id="KW-0460">Magnesium</keyword>
<dbReference type="FunFam" id="3.40.50.300:FF:000563">
    <property type="entry name" value="Guanine nucleotide-binding protein alpha subunit"/>
    <property type="match status" value="1"/>
</dbReference>
<sequence>MGVCQSHEAIKAKEVSNKIDRELQIEKRFQQKLLLLGPAESGKSTCVKQMQILHKNGFSKIELEERKCIVYSNTVRSMYELTKIMQELGLRFHDRALENEVMVLRSHVENGLEYNPINTQVKLAIQRLWKDPLINAAFKNNTNYHVIESASYFFEHVERVAGKHYWPTNQDILMSRMATTGVVKLVFNLKNIEFNVFDVGGQRSERRKWIHFFDDVNAIIFVAAISEYDQKLREDNKTNRLIEALELFDGISNSKFFIKSSMILFLNKKDLFEEKIQQISLNILFPNYKGDLNYNDGVAYLRQKFRKLYRNKQKLYIHETFATDTNQINAVFTSVLDTIIHENMEDTGML</sequence>
<dbReference type="GO" id="GO:0005525">
    <property type="term" value="F:GTP binding"/>
    <property type="evidence" value="ECO:0007669"/>
    <property type="project" value="UniProtKB-KW"/>
</dbReference>
<evidence type="ECO:0000313" key="9">
    <source>
        <dbReference type="WBParaSite" id="Gr19_v10_g2118.t1"/>
    </source>
</evidence>